<proteinExistence type="predicted"/>
<accession>A0A5B9N590</accession>
<evidence type="ECO:0000313" key="3">
    <source>
        <dbReference type="Proteomes" id="UP000324257"/>
    </source>
</evidence>
<dbReference type="EMBL" id="MN062186">
    <property type="protein sequence ID" value="QEG09258.1"/>
    <property type="molecule type" value="Genomic_DNA"/>
</dbReference>
<evidence type="ECO:0000313" key="2">
    <source>
        <dbReference type="EMBL" id="QEG09258.1"/>
    </source>
</evidence>
<organism evidence="2 3">
    <name type="scientific">Stenotrophomonas phage Pokken</name>
    <dbReference type="NCBI Taxonomy" id="2596674"/>
    <lineage>
        <taxon>Viruses</taxon>
        <taxon>Duplodnaviria</taxon>
        <taxon>Heunggongvirae</taxon>
        <taxon>Uroviricota</taxon>
        <taxon>Caudoviricetes</taxon>
        <taxon>Schitoviridae</taxon>
        <taxon>Pokkenvirus</taxon>
        <taxon>Pokkenvirus pokken</taxon>
    </lineage>
</organism>
<gene>
    <name evidence="2" type="ORF">CPT_Pokken_035</name>
</gene>
<name>A0A5B9N590_9CAUD</name>
<protein>
    <submittedName>
        <fullName evidence="2">Uncharacterized protein</fullName>
    </submittedName>
</protein>
<keyword evidence="3" id="KW-1185">Reference proteome</keyword>
<sequence length="71" mass="8625">MLDTMVSTRTKRINPLQPEKPEIDYSIYPEPPKPRKRKHPYRVMLDHPKRQHLPEPHKQFDTGLTRRNRAR</sequence>
<feature type="compositionally biased region" description="Basic and acidic residues" evidence="1">
    <location>
        <begin position="44"/>
        <end position="60"/>
    </location>
</feature>
<reference evidence="3" key="1">
    <citation type="submission" date="2019-06" db="EMBL/GenBank/DDBJ databases">
        <title>The complete genome of Stenotrophomonas phage Pokken.</title>
        <authorList>
            <person name="Hayden A."/>
            <person name="Martinez N."/>
            <person name="Moreland R."/>
            <person name="Liu M."/>
            <person name="Gonzalez C.F."/>
            <person name="Ramsey J."/>
        </authorList>
    </citation>
    <scope>NUCLEOTIDE SEQUENCE [LARGE SCALE GENOMIC DNA]</scope>
</reference>
<evidence type="ECO:0000256" key="1">
    <source>
        <dbReference type="SAM" id="MobiDB-lite"/>
    </source>
</evidence>
<feature type="region of interest" description="Disordered" evidence="1">
    <location>
        <begin position="1"/>
        <end position="71"/>
    </location>
</feature>
<dbReference type="Proteomes" id="UP000324257">
    <property type="component" value="Segment"/>
</dbReference>